<dbReference type="Proteomes" id="UP001172083">
    <property type="component" value="Unassembled WGS sequence"/>
</dbReference>
<proteinExistence type="predicted"/>
<sequence>MAEGTREYRPAITNFGNIRIGDALQPDLAIRFATYAALPTEQLKIRIKDPAREVIYYGFNISLGGNVYVRIKDPNGNIVVSATLIPGSGTGNIGNFGQAVIGPVQISAGGYDAWMYEPTMSGDYVIEFNAGNPNTHTGDEFIIDLFDITVYDQIAGQVQNGRLWSQKWAGNTDSFDNPFIGKYYIYSPADSTLSVFEPNGMKPFTFEIFANSTGPFNTGSVVNDRKSANSKAGSPEYFLFLNPPDSTVFPYARSEASFTSQPTIEACVSGFCIDFEVNKNGYVEIFIELNGVAGYQSGTEDVTLFLPATAGANQVTWNGLDNFGTDVSERDDIVVNIDYGTSPTHIPIFDVESNPNGFMATTLKPVFQVEELHFDDSNLVNGLSDIEGCEAPCHIWVPVSGCCNSIGNARTVNTWWFTNKTSEAYWINATNLAPVVQADVADTTLAETPVTVDYASNDSDPNNNLDPDSFQIINGPMHGTVNVDPGSGTITYTPDAGYMGPDTLTYQICDTGLPVRCGEAMIFFVVSAANVPPVAVDDVYTIESSELLIVDNLANDSDPDNNLDPSTLTILSGPLHGNLVNDENGRLIYVPDETYVGLDSIQYSICDSALPPLCDEAMIRIEVTPSSACQINIYTGISPNGDGFNDSWIIEGISCFPDNELQIFNRWGNLIFKTTGYNNQNVVWGGEVNTGLLIKGTKMAPNGTYFYILRLKELDEKYSGYIVLNR</sequence>
<comment type="caution">
    <text evidence="1">The sequence shown here is derived from an EMBL/GenBank/DDBJ whole genome shotgun (WGS) entry which is preliminary data.</text>
</comment>
<dbReference type="InterPro" id="IPR026341">
    <property type="entry name" value="T9SS_type_B"/>
</dbReference>
<accession>A0ABT8L1R6</accession>
<evidence type="ECO:0000313" key="2">
    <source>
        <dbReference type="Proteomes" id="UP001172083"/>
    </source>
</evidence>
<dbReference type="Pfam" id="PF13585">
    <property type="entry name" value="CHU_C"/>
    <property type="match status" value="1"/>
</dbReference>
<organism evidence="1 2">
    <name type="scientific">Agaribacillus aureus</name>
    <dbReference type="NCBI Taxonomy" id="3051825"/>
    <lineage>
        <taxon>Bacteria</taxon>
        <taxon>Pseudomonadati</taxon>
        <taxon>Bacteroidota</taxon>
        <taxon>Cytophagia</taxon>
        <taxon>Cytophagales</taxon>
        <taxon>Splendidivirgaceae</taxon>
        <taxon>Agaribacillus</taxon>
    </lineage>
</organism>
<name>A0ABT8L1R6_9BACT</name>
<protein>
    <submittedName>
        <fullName evidence="1">Ig-like domain-containing protein</fullName>
    </submittedName>
</protein>
<keyword evidence="2" id="KW-1185">Reference proteome</keyword>
<dbReference type="Pfam" id="PF17963">
    <property type="entry name" value="Big_9"/>
    <property type="match status" value="2"/>
</dbReference>
<dbReference type="NCBIfam" id="TIGR04131">
    <property type="entry name" value="Bac_Flav_CTERM"/>
    <property type="match status" value="1"/>
</dbReference>
<gene>
    <name evidence="1" type="ORF">QQ020_06435</name>
</gene>
<evidence type="ECO:0000313" key="1">
    <source>
        <dbReference type="EMBL" id="MDN5211677.1"/>
    </source>
</evidence>
<dbReference type="EMBL" id="JAUJEB010000001">
    <property type="protein sequence ID" value="MDN5211677.1"/>
    <property type="molecule type" value="Genomic_DNA"/>
</dbReference>
<dbReference type="Gene3D" id="2.60.40.3440">
    <property type="match status" value="2"/>
</dbReference>
<reference evidence="1" key="1">
    <citation type="submission" date="2023-06" db="EMBL/GenBank/DDBJ databases">
        <title>Genomic of Agaribacillus aureum.</title>
        <authorList>
            <person name="Wang G."/>
        </authorList>
    </citation>
    <scope>NUCLEOTIDE SEQUENCE</scope>
    <source>
        <strain evidence="1">BMA12</strain>
    </source>
</reference>